<accession>A0A1F4S2D3</accession>
<evidence type="ECO:0000313" key="1">
    <source>
        <dbReference type="EMBL" id="OGC14570.1"/>
    </source>
</evidence>
<dbReference type="AlphaFoldDB" id="A0A1F4S2D3"/>
<gene>
    <name evidence="1" type="ORF">A2290_01830</name>
</gene>
<reference evidence="1 2" key="1">
    <citation type="journal article" date="2016" name="Nat. Commun.">
        <title>Thousands of microbial genomes shed light on interconnected biogeochemical processes in an aquifer system.</title>
        <authorList>
            <person name="Anantharaman K."/>
            <person name="Brown C.T."/>
            <person name="Hug L.A."/>
            <person name="Sharon I."/>
            <person name="Castelle C.J."/>
            <person name="Probst A.J."/>
            <person name="Thomas B.C."/>
            <person name="Singh A."/>
            <person name="Wilkins M.J."/>
            <person name="Karaoz U."/>
            <person name="Brodie E.L."/>
            <person name="Williams K.H."/>
            <person name="Hubbard S.S."/>
            <person name="Banfield J.F."/>
        </authorList>
    </citation>
    <scope>NUCLEOTIDE SEQUENCE [LARGE SCALE GENOMIC DNA]</scope>
</reference>
<dbReference type="EMBL" id="MEUA01000034">
    <property type="protein sequence ID" value="OGC14570.1"/>
    <property type="molecule type" value="Genomic_DNA"/>
</dbReference>
<protein>
    <submittedName>
        <fullName evidence="1">DUF4258 domain-containing protein</fullName>
    </submittedName>
</protein>
<proteinExistence type="predicted"/>
<sequence>MKEISFCSHAQEKFKILEEHGFSVSKEKVLDVIKKPDKKEKGFKDRFIAQKAIDFKHVLRVVYEEKDNLIVIITFYPGRRSYYEG</sequence>
<name>A0A1F4S2D3_UNCSA</name>
<dbReference type="Proteomes" id="UP000177905">
    <property type="component" value="Unassembled WGS sequence"/>
</dbReference>
<evidence type="ECO:0000313" key="2">
    <source>
        <dbReference type="Proteomes" id="UP000177905"/>
    </source>
</evidence>
<organism evidence="1 2">
    <name type="scientific">candidate division WOR-1 bacterium RIFOXYB2_FULL_36_35</name>
    <dbReference type="NCBI Taxonomy" id="1802578"/>
    <lineage>
        <taxon>Bacteria</taxon>
        <taxon>Bacillati</taxon>
        <taxon>Saganbacteria</taxon>
    </lineage>
</organism>
<comment type="caution">
    <text evidence="1">The sequence shown here is derived from an EMBL/GenBank/DDBJ whole genome shotgun (WGS) entry which is preliminary data.</text>
</comment>